<comment type="subcellular location">
    <subcellularLocation>
        <location evidence="1">Membrane</location>
        <topology evidence="1">Single-pass type I membrane protein</topology>
    </subcellularLocation>
</comment>
<dbReference type="SMART" id="SM00409">
    <property type="entry name" value="IG"/>
    <property type="match status" value="1"/>
</dbReference>
<evidence type="ECO:0000259" key="11">
    <source>
        <dbReference type="PROSITE" id="PS50835"/>
    </source>
</evidence>
<dbReference type="Pfam" id="PF07686">
    <property type="entry name" value="V-set"/>
    <property type="match status" value="1"/>
</dbReference>
<dbReference type="Proteomes" id="UP000700334">
    <property type="component" value="Unassembled WGS sequence"/>
</dbReference>
<keyword evidence="5 10" id="KW-0472">Membrane</keyword>
<dbReference type="Gene3D" id="2.60.40.10">
    <property type="entry name" value="Immunoglobulins"/>
    <property type="match status" value="1"/>
</dbReference>
<dbReference type="InterPro" id="IPR036179">
    <property type="entry name" value="Ig-like_dom_sf"/>
</dbReference>
<protein>
    <submittedName>
        <fullName evidence="12">Hepatitis A virus cellular receptor 2</fullName>
    </submittedName>
</protein>
<evidence type="ECO:0000256" key="6">
    <source>
        <dbReference type="ARBA" id="ARBA00023157"/>
    </source>
</evidence>
<dbReference type="InterPro" id="IPR051669">
    <property type="entry name" value="Immune_Mod/Transcr_Coactivator"/>
</dbReference>
<dbReference type="InterPro" id="IPR007110">
    <property type="entry name" value="Ig-like_dom"/>
</dbReference>
<dbReference type="PANTHER" id="PTHR15498:SF73">
    <property type="entry name" value="HEPATITIS A VIRUS CELLULAR RECEPTOR 2"/>
    <property type="match status" value="1"/>
</dbReference>
<evidence type="ECO:0000256" key="9">
    <source>
        <dbReference type="ARBA" id="ARBA00038203"/>
    </source>
</evidence>
<gene>
    <name evidence="12" type="ORF">J0S82_020087</name>
</gene>
<keyword evidence="2 10" id="KW-0812">Transmembrane</keyword>
<evidence type="ECO:0000256" key="8">
    <source>
        <dbReference type="ARBA" id="ARBA00023319"/>
    </source>
</evidence>
<evidence type="ECO:0000256" key="2">
    <source>
        <dbReference type="ARBA" id="ARBA00022692"/>
    </source>
</evidence>
<dbReference type="InterPro" id="IPR003599">
    <property type="entry name" value="Ig_sub"/>
</dbReference>
<feature type="domain" description="Ig-like" evidence="11">
    <location>
        <begin position="1"/>
        <end position="104"/>
    </location>
</feature>
<feature type="transmembrane region" description="Helical" evidence="10">
    <location>
        <begin position="167"/>
        <end position="189"/>
    </location>
</feature>
<organism evidence="12 13">
    <name type="scientific">Galemys pyrenaicus</name>
    <name type="common">Iberian desman</name>
    <name type="synonym">Pyrenean desman</name>
    <dbReference type="NCBI Taxonomy" id="202257"/>
    <lineage>
        <taxon>Eukaryota</taxon>
        <taxon>Metazoa</taxon>
        <taxon>Chordata</taxon>
        <taxon>Craniata</taxon>
        <taxon>Vertebrata</taxon>
        <taxon>Euteleostomi</taxon>
        <taxon>Mammalia</taxon>
        <taxon>Eutheria</taxon>
        <taxon>Laurasiatheria</taxon>
        <taxon>Eulipotyphla</taxon>
        <taxon>Talpidae</taxon>
        <taxon>Galemys</taxon>
    </lineage>
</organism>
<dbReference type="GO" id="GO:0006357">
    <property type="term" value="P:regulation of transcription by RNA polymerase II"/>
    <property type="evidence" value="ECO:0007669"/>
    <property type="project" value="TreeGrafter"/>
</dbReference>
<keyword evidence="3" id="KW-0732">Signal</keyword>
<evidence type="ECO:0000256" key="3">
    <source>
        <dbReference type="ARBA" id="ARBA00022729"/>
    </source>
</evidence>
<keyword evidence="12" id="KW-0675">Receptor</keyword>
<reference evidence="12" key="1">
    <citation type="journal article" date="2021" name="Evol. Appl.">
        <title>The genome of the Pyrenean desman and the effects of bottlenecks and inbreeding on the genomic landscape of an endangered species.</title>
        <authorList>
            <person name="Escoda L."/>
            <person name="Castresana J."/>
        </authorList>
    </citation>
    <scope>NUCLEOTIDE SEQUENCE</scope>
    <source>
        <strain evidence="12">IBE-C5619</strain>
    </source>
</reference>
<dbReference type="InterPro" id="IPR013106">
    <property type="entry name" value="Ig_V-set"/>
</dbReference>
<evidence type="ECO:0000256" key="7">
    <source>
        <dbReference type="ARBA" id="ARBA00023180"/>
    </source>
</evidence>
<dbReference type="FunFam" id="2.60.40.10:FF:000774">
    <property type="entry name" value="Hepatitis A virus cellular receptor 1"/>
    <property type="match status" value="1"/>
</dbReference>
<name>A0A8J5ZSF0_GALPY</name>
<evidence type="ECO:0000313" key="12">
    <source>
        <dbReference type="EMBL" id="KAG8508799.1"/>
    </source>
</evidence>
<keyword evidence="13" id="KW-1185">Reference proteome</keyword>
<evidence type="ECO:0000256" key="4">
    <source>
        <dbReference type="ARBA" id="ARBA00022989"/>
    </source>
</evidence>
<accession>A0A8J5ZSF0</accession>
<dbReference type="InterPro" id="IPR013783">
    <property type="entry name" value="Ig-like_fold"/>
</dbReference>
<keyword evidence="6" id="KW-1015">Disulfide bond</keyword>
<keyword evidence="8" id="KW-0393">Immunoglobulin domain</keyword>
<dbReference type="OrthoDB" id="434099at2759"/>
<dbReference type="PROSITE" id="PS50835">
    <property type="entry name" value="IG_LIKE"/>
    <property type="match status" value="1"/>
</dbReference>
<dbReference type="SUPFAM" id="SSF48726">
    <property type="entry name" value="Immunoglobulin"/>
    <property type="match status" value="1"/>
</dbReference>
<evidence type="ECO:0000256" key="10">
    <source>
        <dbReference type="SAM" id="Phobius"/>
    </source>
</evidence>
<evidence type="ECO:0000256" key="1">
    <source>
        <dbReference type="ARBA" id="ARBA00004479"/>
    </source>
</evidence>
<comment type="caution">
    <text evidence="12">The sequence shown here is derived from an EMBL/GenBank/DDBJ whole genome shotgun (WGS) entry which is preliminary data.</text>
</comment>
<dbReference type="GO" id="GO:0016020">
    <property type="term" value="C:membrane"/>
    <property type="evidence" value="ECO:0007669"/>
    <property type="project" value="UniProtKB-SubCell"/>
</dbReference>
<evidence type="ECO:0000256" key="5">
    <source>
        <dbReference type="ARBA" id="ARBA00023136"/>
    </source>
</evidence>
<dbReference type="PANTHER" id="PTHR15498">
    <property type="entry name" value="T-CELL IMMUNOGLOBULIN AND MUCIN DOMAIN CONTAINING TIM"/>
    <property type="match status" value="1"/>
</dbReference>
<keyword evidence="4 10" id="KW-1133">Transmembrane helix</keyword>
<evidence type="ECO:0000313" key="13">
    <source>
        <dbReference type="Proteomes" id="UP000700334"/>
    </source>
</evidence>
<proteinExistence type="inferred from homology"/>
<feature type="non-terminal residue" evidence="12">
    <location>
        <position position="293"/>
    </location>
</feature>
<comment type="similarity">
    <text evidence="9">Belongs to the immunoglobulin superfamily. TIM family.</text>
</comment>
<sequence length="293" mass="31877">ALEGIQITVEEGKDAILPCIYPRRENPVPVCWGKGACPMSQCHNLVLNTDGTKVKYQISSRYQLKGDIHLGNVSLTITHVTWNDSGSYCCRIEFPGPMNDGKVNLKLVVQPAKVAPVPTQTLLGTPTTQGYYSEAETQTQEPLHDGNQTQSYSLMTEVSPAGSRMGIIYMGAGISAGLLLVLIFGVLIFKCYSHKKEKSQDSSLQQSLFPEPSLALEMLNSRAIFCSHSLVTSASITPSGLVNMATQGSRSEENIYIIEENAYEMEDPYAYYCSVIPDSCLDLSSPSTPGTSC</sequence>
<dbReference type="EMBL" id="JAGFMF010011983">
    <property type="protein sequence ID" value="KAG8508799.1"/>
    <property type="molecule type" value="Genomic_DNA"/>
</dbReference>
<keyword evidence="7" id="KW-0325">Glycoprotein</keyword>
<dbReference type="AlphaFoldDB" id="A0A8J5ZSF0"/>
<dbReference type="GO" id="GO:0016592">
    <property type="term" value="C:mediator complex"/>
    <property type="evidence" value="ECO:0007669"/>
    <property type="project" value="TreeGrafter"/>
</dbReference>